<dbReference type="GO" id="GO:0005975">
    <property type="term" value="P:carbohydrate metabolic process"/>
    <property type="evidence" value="ECO:0007669"/>
    <property type="project" value="InterPro"/>
</dbReference>
<dbReference type="RefSeq" id="WP_013932698.1">
    <property type="nucleotide sequence ID" value="NC_015707.1"/>
</dbReference>
<evidence type="ECO:0000256" key="3">
    <source>
        <dbReference type="SAM" id="Phobius"/>
    </source>
</evidence>
<comment type="subcellular location">
    <subcellularLocation>
        <location evidence="1">Secreted</location>
    </subcellularLocation>
</comment>
<dbReference type="PATRIC" id="fig|688269.3.peg.1473"/>
<dbReference type="InterPro" id="IPR011330">
    <property type="entry name" value="Glyco_hydro/deAcase_b/a-brl"/>
</dbReference>
<gene>
    <name evidence="5" type="ORF">Theth_1425</name>
</gene>
<dbReference type="STRING" id="688269.Theth_1425"/>
<keyword evidence="3" id="KW-0812">Transmembrane</keyword>
<dbReference type="GO" id="GO:0005576">
    <property type="term" value="C:extracellular region"/>
    <property type="evidence" value="ECO:0007669"/>
    <property type="project" value="UniProtKB-SubCell"/>
</dbReference>
<dbReference type="InterPro" id="IPR051398">
    <property type="entry name" value="Polysacch_Deacetylase"/>
</dbReference>
<dbReference type="KEGG" id="tta:Theth_1425"/>
<evidence type="ECO:0000256" key="1">
    <source>
        <dbReference type="ARBA" id="ARBA00004613"/>
    </source>
</evidence>
<feature type="domain" description="NodB homology" evidence="4">
    <location>
        <begin position="77"/>
        <end position="298"/>
    </location>
</feature>
<organism evidence="5 6">
    <name type="scientific">Pseudothermotoga thermarum DSM 5069</name>
    <dbReference type="NCBI Taxonomy" id="688269"/>
    <lineage>
        <taxon>Bacteria</taxon>
        <taxon>Thermotogati</taxon>
        <taxon>Thermotogota</taxon>
        <taxon>Thermotogae</taxon>
        <taxon>Thermotogales</taxon>
        <taxon>Thermotogaceae</taxon>
        <taxon>Pseudothermotoga</taxon>
    </lineage>
</organism>
<dbReference type="Pfam" id="PF01522">
    <property type="entry name" value="Polysacc_deac_1"/>
    <property type="match status" value="1"/>
</dbReference>
<dbReference type="Proteomes" id="UP000006804">
    <property type="component" value="Chromosome"/>
</dbReference>
<dbReference type="GO" id="GO:0016810">
    <property type="term" value="F:hydrolase activity, acting on carbon-nitrogen (but not peptide) bonds"/>
    <property type="evidence" value="ECO:0007669"/>
    <property type="project" value="InterPro"/>
</dbReference>
<accession>F7YUL1</accession>
<reference evidence="5 6" key="1">
    <citation type="submission" date="2010-11" db="EMBL/GenBank/DDBJ databases">
        <title>The complete genome of Thermotoga thermarum DSM 5069.</title>
        <authorList>
            <consortium name="US DOE Joint Genome Institute (JGI-PGF)"/>
            <person name="Lucas S."/>
            <person name="Copeland A."/>
            <person name="Lapidus A."/>
            <person name="Bruce D."/>
            <person name="Goodwin L."/>
            <person name="Pitluck S."/>
            <person name="Kyrpides N."/>
            <person name="Mavromatis K."/>
            <person name="Ivanova N."/>
            <person name="Zeytun A."/>
            <person name="Brettin T."/>
            <person name="Detter J.C."/>
            <person name="Tapia R."/>
            <person name="Han C."/>
            <person name="Land M."/>
            <person name="Hauser L."/>
            <person name="Markowitz V."/>
            <person name="Cheng J.-F."/>
            <person name="Hugenholtz P."/>
            <person name="Woyke T."/>
            <person name="Wu D."/>
            <person name="Spring S."/>
            <person name="Schroeder M."/>
            <person name="Brambilla E."/>
            <person name="Klenk H.-P."/>
            <person name="Eisen J.A."/>
        </authorList>
    </citation>
    <scope>NUCLEOTIDE SEQUENCE [LARGE SCALE GENOMIC DNA]</scope>
    <source>
        <strain evidence="5 6">DSM 5069</strain>
    </source>
</reference>
<dbReference type="AlphaFoldDB" id="F7YUL1"/>
<keyword evidence="3" id="KW-1133">Transmembrane helix</keyword>
<feature type="transmembrane region" description="Helical" evidence="3">
    <location>
        <begin position="7"/>
        <end position="26"/>
    </location>
</feature>
<evidence type="ECO:0000313" key="6">
    <source>
        <dbReference type="Proteomes" id="UP000006804"/>
    </source>
</evidence>
<dbReference type="InterPro" id="IPR002509">
    <property type="entry name" value="NODB_dom"/>
</dbReference>
<sequence precursor="true">MLRKITMIILFVFATIYHASVVIFLYHRFDDARYPTTNTWTYELERHIQLVKELGFEIWTLKDLEDYAYGRKSFDGKAVIFTVDDGYRSVYQHAYPVFKKYNVPFAVFLQVGAVGYPDYLTWDMIREMLKDGVEFANHSFSHEDFPKFLKKMPLSDVVERFRNDTRKANQIFYEKTGYQMRYYAYPYGHYLQEFFDVLKEEGFVLAFTQNPGPYTPEYGFYEIPREPLLEDWATEKHVRYILSRKPLVAIFQNFTVENGKLQLNVKILNPKEVKTAALYVSEKGTLQTNLKDSILQIGPIELTKMYNRLLISVRDKDNQEYVRYWLIYNVQGE</sequence>
<dbReference type="eggNOG" id="COG0726">
    <property type="taxonomic scope" value="Bacteria"/>
</dbReference>
<keyword evidence="2" id="KW-0732">Signal</keyword>
<evidence type="ECO:0000313" key="5">
    <source>
        <dbReference type="EMBL" id="AEH51484.1"/>
    </source>
</evidence>
<protein>
    <submittedName>
        <fullName evidence="5">Polysaccharide deacetylase</fullName>
    </submittedName>
</protein>
<evidence type="ECO:0000256" key="2">
    <source>
        <dbReference type="ARBA" id="ARBA00022729"/>
    </source>
</evidence>
<dbReference type="HOGENOM" id="CLU_030024_0_0_0"/>
<name>F7YUL1_9THEM</name>
<dbReference type="Gene3D" id="3.20.20.370">
    <property type="entry name" value="Glycoside hydrolase/deacetylase"/>
    <property type="match status" value="1"/>
</dbReference>
<keyword evidence="3" id="KW-0472">Membrane</keyword>
<keyword evidence="6" id="KW-1185">Reference proteome</keyword>
<dbReference type="OrthoDB" id="9778320at2"/>
<dbReference type="SUPFAM" id="SSF88713">
    <property type="entry name" value="Glycoside hydrolase/deacetylase"/>
    <property type="match status" value="1"/>
</dbReference>
<evidence type="ECO:0000259" key="4">
    <source>
        <dbReference type="PROSITE" id="PS51677"/>
    </source>
</evidence>
<dbReference type="CDD" id="cd10973">
    <property type="entry name" value="CE4_DAC_u4_5s"/>
    <property type="match status" value="1"/>
</dbReference>
<dbReference type="PANTHER" id="PTHR34216">
    <property type="match status" value="1"/>
</dbReference>
<dbReference type="PANTHER" id="PTHR34216:SF3">
    <property type="entry name" value="POLY-BETA-1,6-N-ACETYL-D-GLUCOSAMINE N-DEACETYLASE"/>
    <property type="match status" value="1"/>
</dbReference>
<dbReference type="EMBL" id="CP002351">
    <property type="protein sequence ID" value="AEH51484.1"/>
    <property type="molecule type" value="Genomic_DNA"/>
</dbReference>
<dbReference type="PROSITE" id="PS51677">
    <property type="entry name" value="NODB"/>
    <property type="match status" value="1"/>
</dbReference>
<proteinExistence type="predicted"/>